<dbReference type="RefSeq" id="WP_308633497.1">
    <property type="nucleotide sequence ID" value="NZ_BMCG01000001.1"/>
</dbReference>
<reference evidence="2" key="2">
    <citation type="submission" date="2020-09" db="EMBL/GenBank/DDBJ databases">
        <authorList>
            <person name="Sun Q."/>
            <person name="Sedlacek I."/>
        </authorList>
    </citation>
    <scope>NUCLEOTIDE SEQUENCE</scope>
    <source>
        <strain evidence="2">CCM 7086</strain>
    </source>
</reference>
<dbReference type="Pfam" id="PF01042">
    <property type="entry name" value="Ribonuc_L-PSP"/>
    <property type="match status" value="1"/>
</dbReference>
<reference evidence="2" key="1">
    <citation type="journal article" date="2014" name="Int. J. Syst. Evol. Microbiol.">
        <title>Complete genome sequence of Corynebacterium casei LMG S-19264T (=DSM 44701T), isolated from a smear-ripened cheese.</title>
        <authorList>
            <consortium name="US DOE Joint Genome Institute (JGI-PGF)"/>
            <person name="Walter F."/>
            <person name="Albersmeier A."/>
            <person name="Kalinowski J."/>
            <person name="Ruckert C."/>
        </authorList>
    </citation>
    <scope>NUCLEOTIDE SEQUENCE</scope>
    <source>
        <strain evidence="2">CCM 7086</strain>
    </source>
</reference>
<gene>
    <name evidence="2" type="ORF">GCM10007205_01200</name>
</gene>
<comment type="caution">
    <text evidence="2">The sequence shown here is derived from an EMBL/GenBank/DDBJ whole genome shotgun (WGS) entry which is preliminary data.</text>
</comment>
<protein>
    <submittedName>
        <fullName evidence="2">RidA family protein</fullName>
    </submittedName>
</protein>
<dbReference type="GO" id="GO:0005829">
    <property type="term" value="C:cytosol"/>
    <property type="evidence" value="ECO:0007669"/>
    <property type="project" value="TreeGrafter"/>
</dbReference>
<dbReference type="InterPro" id="IPR006056">
    <property type="entry name" value="RidA"/>
</dbReference>
<dbReference type="PANTHER" id="PTHR11803">
    <property type="entry name" value="2-IMINOBUTANOATE/2-IMINOPROPANOATE DEAMINASE RIDA"/>
    <property type="match status" value="1"/>
</dbReference>
<dbReference type="NCBIfam" id="TIGR00004">
    <property type="entry name" value="Rid family detoxifying hydrolase"/>
    <property type="match status" value="1"/>
</dbReference>
<organism evidence="2 3">
    <name type="scientific">Oxalicibacterium flavum</name>
    <dbReference type="NCBI Taxonomy" id="179467"/>
    <lineage>
        <taxon>Bacteria</taxon>
        <taxon>Pseudomonadati</taxon>
        <taxon>Pseudomonadota</taxon>
        <taxon>Betaproteobacteria</taxon>
        <taxon>Burkholderiales</taxon>
        <taxon>Oxalobacteraceae</taxon>
        <taxon>Oxalicibacterium</taxon>
    </lineage>
</organism>
<dbReference type="PANTHER" id="PTHR11803:SF39">
    <property type="entry name" value="2-IMINOBUTANOATE_2-IMINOPROPANOATE DEAMINASE"/>
    <property type="match status" value="1"/>
</dbReference>
<dbReference type="CDD" id="cd00448">
    <property type="entry name" value="YjgF_YER057c_UK114_family"/>
    <property type="match status" value="1"/>
</dbReference>
<name>A0A8J2UKK1_9BURK</name>
<dbReference type="SUPFAM" id="SSF55298">
    <property type="entry name" value="YjgF-like"/>
    <property type="match status" value="1"/>
</dbReference>
<keyword evidence="3" id="KW-1185">Reference proteome</keyword>
<dbReference type="Proteomes" id="UP000620266">
    <property type="component" value="Unassembled WGS sequence"/>
</dbReference>
<dbReference type="EMBL" id="BMCG01000001">
    <property type="protein sequence ID" value="GGB95709.1"/>
    <property type="molecule type" value="Genomic_DNA"/>
</dbReference>
<dbReference type="Gene3D" id="3.30.1330.40">
    <property type="entry name" value="RutC-like"/>
    <property type="match status" value="1"/>
</dbReference>
<dbReference type="AlphaFoldDB" id="A0A8J2UKK1"/>
<evidence type="ECO:0000313" key="2">
    <source>
        <dbReference type="EMBL" id="GGB95709.1"/>
    </source>
</evidence>
<evidence type="ECO:0000256" key="1">
    <source>
        <dbReference type="ARBA" id="ARBA00010552"/>
    </source>
</evidence>
<accession>A0A8J2UKK1</accession>
<dbReference type="FunFam" id="3.30.1330.40:FF:000001">
    <property type="entry name" value="L-PSP family endoribonuclease"/>
    <property type="match status" value="1"/>
</dbReference>
<comment type="similarity">
    <text evidence="1">Belongs to the RutC family.</text>
</comment>
<sequence length="133" mass="13575">MSIKKTISTQSAPPAVGPYAQGTQALGLAFCSGQLPIDPATGEVPAGIEAQTHQSLANVAAVLAAAGASMGSVLKTTVFLKDMKDFPVMNGIYASYFPGEPPARSTIEVARLPRDVLVEVEAIALTCADGVAS</sequence>
<dbReference type="GO" id="GO:0019239">
    <property type="term" value="F:deaminase activity"/>
    <property type="evidence" value="ECO:0007669"/>
    <property type="project" value="TreeGrafter"/>
</dbReference>
<dbReference type="InterPro" id="IPR035959">
    <property type="entry name" value="RutC-like_sf"/>
</dbReference>
<dbReference type="InterPro" id="IPR006175">
    <property type="entry name" value="YjgF/YER057c/UK114"/>
</dbReference>
<proteinExistence type="inferred from homology"/>
<evidence type="ECO:0000313" key="3">
    <source>
        <dbReference type="Proteomes" id="UP000620266"/>
    </source>
</evidence>